<reference evidence="1 2" key="1">
    <citation type="submission" date="2022-03" db="EMBL/GenBank/DDBJ databases">
        <authorList>
            <person name="Jo J.-H."/>
            <person name="Im W.-T."/>
        </authorList>
    </citation>
    <scope>NUCLEOTIDE SEQUENCE [LARGE SCALE GENOMIC DNA]</scope>
    <source>
        <strain evidence="1 2">SM33</strain>
    </source>
</reference>
<evidence type="ECO:0000313" key="2">
    <source>
        <dbReference type="Proteomes" id="UP001203058"/>
    </source>
</evidence>
<organism evidence="1 2">
    <name type="scientific">Sphingomonas telluris</name>
    <dbReference type="NCBI Taxonomy" id="2907998"/>
    <lineage>
        <taxon>Bacteria</taxon>
        <taxon>Pseudomonadati</taxon>
        <taxon>Pseudomonadota</taxon>
        <taxon>Alphaproteobacteria</taxon>
        <taxon>Sphingomonadales</taxon>
        <taxon>Sphingomonadaceae</taxon>
        <taxon>Sphingomonas</taxon>
    </lineage>
</organism>
<name>A0ABS9VND6_9SPHN</name>
<keyword evidence="2" id="KW-1185">Reference proteome</keyword>
<proteinExistence type="predicted"/>
<comment type="caution">
    <text evidence="1">The sequence shown here is derived from an EMBL/GenBank/DDBJ whole genome shotgun (WGS) entry which is preliminary data.</text>
</comment>
<gene>
    <name evidence="1" type="ORF">LZ016_07290</name>
</gene>
<sequence>MAPSAQDPMAVWTHGGNANSDLFSALLDRSDLSDLKSIVGGFAFVSLSGAMHLRNVLQSDARLLACKKTLMIGISQGITEPQAVRILRDIPNTSAKLFTPQKKVTYESLFSPPVFHPKFLFVESKNLNDCWMIGSANLTGAAIGLQGKNIELASIANLTGNPAKQRRQQLEEWMSAFAGLLRPATDPLLAAYSEARLDAFKTNPALLAATEPSSDLSLASELFVEVGAASGIARHQVEFNRHLATFFGKPSKKRRDYVLTDGHTSWSGRPLTPKTTSFGVEIYRLGMPTTTKGGEPIAGRAIHFKRTKNPRKFEFDVTDLGSNAYESWFGQANQYGHVGSTSGGRRFGYIF</sequence>
<accession>A0ABS9VND6</accession>
<dbReference type="Gene3D" id="3.30.870.10">
    <property type="entry name" value="Endonuclease Chain A"/>
    <property type="match status" value="1"/>
</dbReference>
<evidence type="ECO:0000313" key="1">
    <source>
        <dbReference type="EMBL" id="MCH8615902.1"/>
    </source>
</evidence>
<dbReference type="RefSeq" id="WP_241446738.1">
    <property type="nucleotide sequence ID" value="NZ_JAKZHW010000001.1"/>
</dbReference>
<protein>
    <recommendedName>
        <fullName evidence="3">PLD phosphodiesterase domain-containing protein</fullName>
    </recommendedName>
</protein>
<dbReference type="Proteomes" id="UP001203058">
    <property type="component" value="Unassembled WGS sequence"/>
</dbReference>
<dbReference type="EMBL" id="JAKZHW010000001">
    <property type="protein sequence ID" value="MCH8615902.1"/>
    <property type="molecule type" value="Genomic_DNA"/>
</dbReference>
<evidence type="ECO:0008006" key="3">
    <source>
        <dbReference type="Google" id="ProtNLM"/>
    </source>
</evidence>